<comment type="catalytic activity">
    <reaction evidence="6">
        <text>a 5'-end (N(7)-methyl 5'-triphosphoguanosine)-ribonucleoside in snRNA + S-adenosyl-L-methionine = a 5'-end (N(2),N(7)-dimethyl 5'-triphosphoguanosine)-ribonucleoside in snRNA + S-adenosyl-L-homocysteine + H(+)</text>
        <dbReference type="Rhea" id="RHEA:78471"/>
        <dbReference type="Rhea" id="RHEA-COMP:19085"/>
        <dbReference type="Rhea" id="RHEA-COMP:19087"/>
        <dbReference type="ChEBI" id="CHEBI:15378"/>
        <dbReference type="ChEBI" id="CHEBI:57856"/>
        <dbReference type="ChEBI" id="CHEBI:59789"/>
        <dbReference type="ChEBI" id="CHEBI:156461"/>
        <dbReference type="ChEBI" id="CHEBI:172880"/>
    </reaction>
    <physiologicalReaction direction="left-to-right" evidence="6">
        <dbReference type="Rhea" id="RHEA:78472"/>
    </physiologicalReaction>
</comment>
<sequence>MSYLVQFIIEPLEHEIIFYFPSKRIRLTKTEKKRAKAGLRRSPVVFTESAQRRIWLSRLHQMDSVEHETEASAIKTLGSLFKLTEVYLWDDGWPKTPEPEPSVTKFCEDVDDASSNIVSTAFDSNYLPEDVELFVQMNELGLPLSFQTNKEKRNGMTRKNGKATHMNSSFCCNETKDEAEELSKVSEVETVFPTVFNDRTRSSLCCMSILGQNELSPYDVAVDVSESKRPLGEGEDLECPGWISGSTLKKKIGDGISDLVSNDDRYCDIVHDGDDMSKDMASSTTLTAVAPGCDLETVYTYNGDKENGGHFMDCDCREVSLLADCDKECEGLCKSNSAEQPLVADSVLDSSSYELTNYDEVGSYDCTDAFGDWNVYWDSFYMRNYFYNTKTLVSTWNPPPGAEHLAFIDNPDNSSDMTDNNVKSFEASFNGDGLVDQPLEKPPVQCVQAANDLMSNITVPMISHSSDHPDGIHVVTESSSDPICLLSDAQEHGHSQENKVKLGLDELSSHMQCSHDATFQVSDDKSLTSALTEAVSDGDAIQLGSMDSVMDKLDVQLDPSTTKRKKKARRRRALRKLTNANEELQLQGLIEEFPSNISKYWCQRYLLFSRFDDGIRMDEEGWFSVTPEPIARHHAVRCGCGIIVDCFTGVGGNAIQFARRSKHVVAIDIDLKKIDYACHNATIYGVLDEIDFVLGNFFTLAPTLKADTVFLSPPWGGPDYAKVKTYDIQTMLKPRDGYSLFDCAKGIASRVVMFLPRNVNLNQLAELALSAVPSWSLEVVLHSSRSSIYNPEFFIILGKFTKLLSIFM</sequence>
<evidence type="ECO:0000313" key="10">
    <source>
        <dbReference type="Proteomes" id="UP000030687"/>
    </source>
</evidence>
<dbReference type="InterPro" id="IPR001202">
    <property type="entry name" value="WW_dom"/>
</dbReference>
<feature type="domain" description="WW" evidence="8">
    <location>
        <begin position="367"/>
        <end position="401"/>
    </location>
</feature>
<evidence type="ECO:0000256" key="1">
    <source>
        <dbReference type="ARBA" id="ARBA00018517"/>
    </source>
</evidence>
<dbReference type="CDD" id="cd00201">
    <property type="entry name" value="WW"/>
    <property type="match status" value="1"/>
</dbReference>
<evidence type="ECO:0000313" key="9">
    <source>
        <dbReference type="EMBL" id="ESR47991.1"/>
    </source>
</evidence>
<comment type="catalytic activity">
    <reaction evidence="5">
        <text>a 5'-end (N(2),N(7)-dimethyl 5'-triphosphoguanosine)-ribonucleoside in snRNA + S-adenosyl-L-methionine = a 5'-end (N(2),N(2),N(7)-trimethyl 5'-triphosphoguanosine)-ribonucleoside in snRNA + S-adenosyl-L-homocysteine + H(+)</text>
        <dbReference type="Rhea" id="RHEA:78479"/>
        <dbReference type="Rhea" id="RHEA-COMP:19087"/>
        <dbReference type="Rhea" id="RHEA-COMP:19089"/>
        <dbReference type="ChEBI" id="CHEBI:15378"/>
        <dbReference type="ChEBI" id="CHEBI:57856"/>
        <dbReference type="ChEBI" id="CHEBI:59789"/>
        <dbReference type="ChEBI" id="CHEBI:167623"/>
        <dbReference type="ChEBI" id="CHEBI:172880"/>
    </reaction>
    <physiologicalReaction direction="left-to-right" evidence="5">
        <dbReference type="Rhea" id="RHEA:78480"/>
    </physiologicalReaction>
</comment>
<comment type="similarity">
    <text evidence="2">Belongs to the methyltransferase superfamily. Trimethylguanosine synthase family.</text>
</comment>
<comment type="catalytic activity">
    <reaction evidence="4">
        <text>a 5'-end (N(7)-methyl 5'-triphosphoguanosine)-ribonucleoside in snoRNA + S-adenosyl-L-methionine = a 5'-end (N(2),N(7)-dimethyl 5'-triphosphoguanosine)-ribonucleoside in snoRNA + S-adenosyl-L-homocysteine + H(+)</text>
        <dbReference type="Rhea" id="RHEA:78475"/>
        <dbReference type="Rhea" id="RHEA-COMP:19086"/>
        <dbReference type="Rhea" id="RHEA-COMP:19088"/>
        <dbReference type="ChEBI" id="CHEBI:15378"/>
        <dbReference type="ChEBI" id="CHEBI:57856"/>
        <dbReference type="ChEBI" id="CHEBI:59789"/>
        <dbReference type="ChEBI" id="CHEBI:156461"/>
        <dbReference type="ChEBI" id="CHEBI:172880"/>
    </reaction>
    <physiologicalReaction direction="left-to-right" evidence="4">
        <dbReference type="Rhea" id="RHEA:78476"/>
    </physiologicalReaction>
</comment>
<dbReference type="PANTHER" id="PTHR14741:SF36">
    <property type="entry name" value="WW DOMAIN-CONTAINING PROTEIN"/>
    <property type="match status" value="1"/>
</dbReference>
<dbReference type="Pfam" id="PF09445">
    <property type="entry name" value="Methyltransf_15"/>
    <property type="match status" value="1"/>
</dbReference>
<evidence type="ECO:0000256" key="3">
    <source>
        <dbReference type="ARBA" id="ARBA00047418"/>
    </source>
</evidence>
<dbReference type="OMA" id="GYFLFNT"/>
<dbReference type="GO" id="GO:0071164">
    <property type="term" value="F:RNA cap trimethylguanosine synthase activity"/>
    <property type="evidence" value="ECO:0007669"/>
    <property type="project" value="TreeGrafter"/>
</dbReference>
<evidence type="ECO:0000256" key="4">
    <source>
        <dbReference type="ARBA" id="ARBA00048740"/>
    </source>
</evidence>
<dbReference type="Gene3D" id="3.40.50.150">
    <property type="entry name" value="Vaccinia Virus protein VP39"/>
    <property type="match status" value="1"/>
</dbReference>
<dbReference type="FunCoup" id="V4TE85">
    <property type="interactions" value="897"/>
</dbReference>
<dbReference type="InterPro" id="IPR029063">
    <property type="entry name" value="SAM-dependent_MTases_sf"/>
</dbReference>
<dbReference type="EMBL" id="KI536799">
    <property type="protein sequence ID" value="ESR47991.1"/>
    <property type="molecule type" value="Genomic_DNA"/>
</dbReference>
<reference evidence="9 10" key="1">
    <citation type="submission" date="2013-10" db="EMBL/GenBank/DDBJ databases">
        <authorList>
            <consortium name="International Citrus Genome Consortium"/>
            <person name="Jenkins J."/>
            <person name="Schmutz J."/>
            <person name="Prochnik S."/>
            <person name="Rokhsar D."/>
            <person name="Gmitter F."/>
            <person name="Ollitrault P."/>
            <person name="Machado M."/>
            <person name="Talon M."/>
            <person name="Wincker P."/>
            <person name="Jaillon O."/>
            <person name="Morgante M."/>
        </authorList>
    </citation>
    <scope>NUCLEOTIDE SEQUENCE</scope>
    <source>
        <strain evidence="10">cv. Clemenules</strain>
    </source>
</reference>
<evidence type="ECO:0000259" key="8">
    <source>
        <dbReference type="PROSITE" id="PS50020"/>
    </source>
</evidence>
<dbReference type="SUPFAM" id="SSF53335">
    <property type="entry name" value="S-adenosyl-L-methionine-dependent methyltransferases"/>
    <property type="match status" value="1"/>
</dbReference>
<dbReference type="KEGG" id="cic:CICLE_v10000309mg"/>
<dbReference type="STRING" id="85681.V4TE85"/>
<dbReference type="InterPro" id="IPR019012">
    <property type="entry name" value="RNA_cap_Gua-N2-MeTrfase"/>
</dbReference>
<evidence type="ECO:0000256" key="2">
    <source>
        <dbReference type="ARBA" id="ARBA00025783"/>
    </source>
</evidence>
<protein>
    <recommendedName>
        <fullName evidence="1">Trimethylguanosine synthase</fullName>
    </recommendedName>
    <alternativeName>
        <fullName evidence="7">Cap-specific guanine-N(2) methyltransferase</fullName>
    </alternativeName>
</protein>
<dbReference type="AlphaFoldDB" id="V4TE85"/>
<dbReference type="GO" id="GO:0005634">
    <property type="term" value="C:nucleus"/>
    <property type="evidence" value="ECO:0007669"/>
    <property type="project" value="TreeGrafter"/>
</dbReference>
<dbReference type="PROSITE" id="PS01159">
    <property type="entry name" value="WW_DOMAIN_1"/>
    <property type="match status" value="1"/>
</dbReference>
<dbReference type="InParanoid" id="V4TE85"/>
<dbReference type="CDD" id="cd02440">
    <property type="entry name" value="AdoMet_MTases"/>
    <property type="match status" value="1"/>
</dbReference>
<organism evidence="9 10">
    <name type="scientific">Citrus clementina</name>
    <name type="common">Clementine</name>
    <name type="synonym">Citrus deliciosa x Citrus sinensis</name>
    <dbReference type="NCBI Taxonomy" id="85681"/>
    <lineage>
        <taxon>Eukaryota</taxon>
        <taxon>Viridiplantae</taxon>
        <taxon>Streptophyta</taxon>
        <taxon>Embryophyta</taxon>
        <taxon>Tracheophyta</taxon>
        <taxon>Spermatophyta</taxon>
        <taxon>Magnoliopsida</taxon>
        <taxon>eudicotyledons</taxon>
        <taxon>Gunneridae</taxon>
        <taxon>Pentapetalae</taxon>
        <taxon>rosids</taxon>
        <taxon>malvids</taxon>
        <taxon>Sapindales</taxon>
        <taxon>Rutaceae</taxon>
        <taxon>Aurantioideae</taxon>
        <taxon>Citrus</taxon>
    </lineage>
</organism>
<dbReference type="Gramene" id="ESR47991">
    <property type="protein sequence ID" value="ESR47991"/>
    <property type="gene ID" value="CICLE_v10000309mg"/>
</dbReference>
<evidence type="ECO:0000256" key="6">
    <source>
        <dbReference type="ARBA" id="ARBA00049075"/>
    </source>
</evidence>
<dbReference type="PANTHER" id="PTHR14741">
    <property type="entry name" value="S-ADENOSYLMETHIONINE-DEPENDENT METHYLTRANSFERASE RELATED"/>
    <property type="match status" value="1"/>
</dbReference>
<comment type="catalytic activity">
    <reaction evidence="3">
        <text>a 5'-end (N(2),N(7)-dimethyl 5'-triphosphoguanosine)-ribonucleoside in snoRNA + S-adenosyl-L-methionine = a 5'-end (N(2),N(2),N(7)-trimethyl 5'-triphosphoguanosine)-ribonucleoside in snoRNA + S-adenosyl-L-homocysteine + H(+)</text>
        <dbReference type="Rhea" id="RHEA:78507"/>
        <dbReference type="Rhea" id="RHEA-COMP:19088"/>
        <dbReference type="Rhea" id="RHEA-COMP:19090"/>
        <dbReference type="ChEBI" id="CHEBI:15378"/>
        <dbReference type="ChEBI" id="CHEBI:57856"/>
        <dbReference type="ChEBI" id="CHEBI:59789"/>
        <dbReference type="ChEBI" id="CHEBI:167623"/>
        <dbReference type="ChEBI" id="CHEBI:172880"/>
    </reaction>
    <physiologicalReaction direction="left-to-right" evidence="3">
        <dbReference type="Rhea" id="RHEA:78508"/>
    </physiologicalReaction>
</comment>
<gene>
    <name evidence="9" type="ORF">CICLE_v10000309mg</name>
</gene>
<dbReference type="Proteomes" id="UP000030687">
    <property type="component" value="Unassembled WGS sequence"/>
</dbReference>
<evidence type="ECO:0000256" key="7">
    <source>
        <dbReference type="ARBA" id="ARBA00049790"/>
    </source>
</evidence>
<accession>V4TE85</accession>
<evidence type="ECO:0000256" key="5">
    <source>
        <dbReference type="ARBA" id="ARBA00048763"/>
    </source>
</evidence>
<dbReference type="PROSITE" id="PS50020">
    <property type="entry name" value="WW_DOMAIN_2"/>
    <property type="match status" value="1"/>
</dbReference>
<name>V4TE85_CITCL</name>
<dbReference type="eggNOG" id="KOG2730">
    <property type="taxonomic scope" value="Eukaryota"/>
</dbReference>
<keyword evidence="10" id="KW-1185">Reference proteome</keyword>
<proteinExistence type="inferred from homology"/>
<dbReference type="FunFam" id="3.40.50.150:FF:000305">
    <property type="entry name" value="S-adenosyl-L-methionine-dependent methyltransferase superfamily protein"/>
    <property type="match status" value="1"/>
</dbReference>